<feature type="coiled-coil region" evidence="8">
    <location>
        <begin position="111"/>
        <end position="145"/>
    </location>
</feature>
<organism evidence="11 12">
    <name type="scientific">Heterodermia speciosa</name>
    <dbReference type="NCBI Taxonomy" id="116794"/>
    <lineage>
        <taxon>Eukaryota</taxon>
        <taxon>Fungi</taxon>
        <taxon>Dikarya</taxon>
        <taxon>Ascomycota</taxon>
        <taxon>Pezizomycotina</taxon>
        <taxon>Lecanoromycetes</taxon>
        <taxon>OSLEUM clade</taxon>
        <taxon>Lecanoromycetidae</taxon>
        <taxon>Caliciales</taxon>
        <taxon>Physciaceae</taxon>
        <taxon>Heterodermia</taxon>
    </lineage>
</organism>
<feature type="region of interest" description="Disordered" evidence="9">
    <location>
        <begin position="708"/>
        <end position="736"/>
    </location>
</feature>
<dbReference type="GO" id="GO:0006351">
    <property type="term" value="P:DNA-templated transcription"/>
    <property type="evidence" value="ECO:0007669"/>
    <property type="project" value="InterPro"/>
</dbReference>
<dbReference type="InterPro" id="IPR051615">
    <property type="entry name" value="Transcr_Regulatory_Elem"/>
</dbReference>
<dbReference type="InterPro" id="IPR007219">
    <property type="entry name" value="XnlR_reg_dom"/>
</dbReference>
<dbReference type="AlphaFoldDB" id="A0A8H3IZ36"/>
<dbReference type="PANTHER" id="PTHR31313">
    <property type="entry name" value="TY1 ENHANCER ACTIVATOR"/>
    <property type="match status" value="1"/>
</dbReference>
<name>A0A8H3IZ36_9LECA</name>
<evidence type="ECO:0000313" key="12">
    <source>
        <dbReference type="Proteomes" id="UP000664521"/>
    </source>
</evidence>
<dbReference type="Pfam" id="PF04082">
    <property type="entry name" value="Fungal_trans"/>
    <property type="match status" value="1"/>
</dbReference>
<evidence type="ECO:0000259" key="10">
    <source>
        <dbReference type="Pfam" id="PF04082"/>
    </source>
</evidence>
<evidence type="ECO:0000256" key="9">
    <source>
        <dbReference type="SAM" id="MobiDB-lite"/>
    </source>
</evidence>
<sequence length="736" mass="83726">MSGHRTLAPSNKQSLSSGKASDETPDRTHEATPGTSNPSRGGSSTVDSNLGAESHKRRRVPGNVSQMACSEYLYQHRHLDGSCDGERPNLCSRCSKRKLTCIYEPHIKTHKDDLIREIEELRMDKSNLEERNREVTEAQESLVSRNRELQETTERSTIILETIRQDGHDKEIIARMRAGETIQSIADWLMAQDHVQKVVTLSNPARQGLLNVVRGFEKDYRTEDHMRRVERGQNNEPEIVWTQISHSNTLIKHLFTLYFTWVHPAHMLFSQDDFMHAFRSNEGRYCTPALVNAICAMGCHLLEYDGSNKVEPQQAATLREGFLAEARRSLTPDTYLDMTSIQSLAIMYLVEVSSGKARSAMGYLRCAVENIRTAKEDQSAESCEITRWGINTLNTACVGMTYQKLYAPELPREVTFESVGIDQDSSRWRYYRSTGDENGMPERRSYSLLTVFWQTKLFHIINNSLNMYCGYNGRCTAEKVIRTYKAFTTWRENLPQILQSLDVESQPLPHVLNLQWVLLAGQASNEPLTDSSIQYHTAVMEHLTPLIYCNRFSDVDAEELRRMVIFHARRGLDVVKHSRHLYKTRYQLPLLSFCTLQLADMLVRESPEDPVASDVVSFCLESLAETKAGFAICGPLASLFRRTAEQHGIPIAPDIEAKLGGPVQYTVDHILDACTRLAYTMPLDQTFRHIDRAIAMEWPAEWERQVVATKPGEGRRSAHKPSPSEQYMSIGSLLND</sequence>
<dbReference type="Gene3D" id="4.10.240.10">
    <property type="entry name" value="Zn(2)-C6 fungal-type DNA-binding domain"/>
    <property type="match status" value="1"/>
</dbReference>
<dbReference type="OrthoDB" id="2162761at2759"/>
<evidence type="ECO:0000256" key="1">
    <source>
        <dbReference type="ARBA" id="ARBA00004123"/>
    </source>
</evidence>
<evidence type="ECO:0000256" key="3">
    <source>
        <dbReference type="ARBA" id="ARBA00022833"/>
    </source>
</evidence>
<dbReference type="GO" id="GO:0000981">
    <property type="term" value="F:DNA-binding transcription factor activity, RNA polymerase II-specific"/>
    <property type="evidence" value="ECO:0007669"/>
    <property type="project" value="InterPro"/>
</dbReference>
<dbReference type="EMBL" id="CAJPDS010000084">
    <property type="protein sequence ID" value="CAF9935645.1"/>
    <property type="molecule type" value="Genomic_DNA"/>
</dbReference>
<dbReference type="GO" id="GO:0005634">
    <property type="term" value="C:nucleus"/>
    <property type="evidence" value="ECO:0007669"/>
    <property type="project" value="UniProtKB-SubCell"/>
</dbReference>
<dbReference type="CDD" id="cd12148">
    <property type="entry name" value="fungal_TF_MHR"/>
    <property type="match status" value="1"/>
</dbReference>
<reference evidence="11" key="1">
    <citation type="submission" date="2021-03" db="EMBL/GenBank/DDBJ databases">
        <authorList>
            <person name="Tagirdzhanova G."/>
        </authorList>
    </citation>
    <scope>NUCLEOTIDE SEQUENCE</scope>
</reference>
<feature type="compositionally biased region" description="Polar residues" evidence="9">
    <location>
        <begin position="723"/>
        <end position="736"/>
    </location>
</feature>
<gene>
    <name evidence="11" type="ORF">HETSPECPRED_009857</name>
</gene>
<evidence type="ECO:0000256" key="4">
    <source>
        <dbReference type="ARBA" id="ARBA00023015"/>
    </source>
</evidence>
<keyword evidence="2" id="KW-0479">Metal-binding</keyword>
<dbReference type="InterPro" id="IPR001138">
    <property type="entry name" value="Zn2Cys6_DnaBD"/>
</dbReference>
<evidence type="ECO:0000256" key="8">
    <source>
        <dbReference type="SAM" id="Coils"/>
    </source>
</evidence>
<proteinExistence type="predicted"/>
<dbReference type="GO" id="GO:0003677">
    <property type="term" value="F:DNA binding"/>
    <property type="evidence" value="ECO:0007669"/>
    <property type="project" value="UniProtKB-KW"/>
</dbReference>
<keyword evidence="4" id="KW-0805">Transcription regulation</keyword>
<evidence type="ECO:0000256" key="7">
    <source>
        <dbReference type="ARBA" id="ARBA00023242"/>
    </source>
</evidence>
<dbReference type="Proteomes" id="UP000664521">
    <property type="component" value="Unassembled WGS sequence"/>
</dbReference>
<dbReference type="InterPro" id="IPR036864">
    <property type="entry name" value="Zn2-C6_fun-type_DNA-bd_sf"/>
</dbReference>
<keyword evidence="8" id="KW-0175">Coiled coil</keyword>
<evidence type="ECO:0000256" key="6">
    <source>
        <dbReference type="ARBA" id="ARBA00023163"/>
    </source>
</evidence>
<keyword evidence="12" id="KW-1185">Reference proteome</keyword>
<feature type="compositionally biased region" description="Polar residues" evidence="9">
    <location>
        <begin position="8"/>
        <end position="19"/>
    </location>
</feature>
<dbReference type="PANTHER" id="PTHR31313:SF81">
    <property type="entry name" value="TY1 ENHANCER ACTIVATOR"/>
    <property type="match status" value="1"/>
</dbReference>
<evidence type="ECO:0000256" key="5">
    <source>
        <dbReference type="ARBA" id="ARBA00023125"/>
    </source>
</evidence>
<comment type="caution">
    <text evidence="11">The sequence shown here is derived from an EMBL/GenBank/DDBJ whole genome shotgun (WGS) entry which is preliminary data.</text>
</comment>
<protein>
    <recommendedName>
        <fullName evidence="10">Xylanolytic transcriptional activator regulatory domain-containing protein</fullName>
    </recommendedName>
</protein>
<dbReference type="GO" id="GO:0008270">
    <property type="term" value="F:zinc ion binding"/>
    <property type="evidence" value="ECO:0007669"/>
    <property type="project" value="InterPro"/>
</dbReference>
<feature type="region of interest" description="Disordered" evidence="9">
    <location>
        <begin position="1"/>
        <end position="63"/>
    </location>
</feature>
<feature type="compositionally biased region" description="Basic and acidic residues" evidence="9">
    <location>
        <begin position="20"/>
        <end position="30"/>
    </location>
</feature>
<keyword evidence="5" id="KW-0238">DNA-binding</keyword>
<keyword evidence="6" id="KW-0804">Transcription</keyword>
<keyword evidence="7" id="KW-0539">Nucleus</keyword>
<comment type="subcellular location">
    <subcellularLocation>
        <location evidence="1">Nucleus</location>
    </subcellularLocation>
</comment>
<evidence type="ECO:0000313" key="11">
    <source>
        <dbReference type="EMBL" id="CAF9935645.1"/>
    </source>
</evidence>
<dbReference type="CDD" id="cd00067">
    <property type="entry name" value="GAL4"/>
    <property type="match status" value="1"/>
</dbReference>
<feature type="compositionally biased region" description="Polar residues" evidence="9">
    <location>
        <begin position="33"/>
        <end position="48"/>
    </location>
</feature>
<accession>A0A8H3IZ36</accession>
<evidence type="ECO:0000256" key="2">
    <source>
        <dbReference type="ARBA" id="ARBA00022723"/>
    </source>
</evidence>
<feature type="domain" description="Xylanolytic transcriptional activator regulatory" evidence="10">
    <location>
        <begin position="257"/>
        <end position="368"/>
    </location>
</feature>
<keyword evidence="3" id="KW-0862">Zinc</keyword>